<dbReference type="EMBL" id="JBHLYW010000007">
    <property type="protein sequence ID" value="MFC0076736.1"/>
    <property type="molecule type" value="Genomic_DNA"/>
</dbReference>
<accession>A0ABV6BQ27</accession>
<dbReference type="InterPro" id="IPR001173">
    <property type="entry name" value="Glyco_trans_2-like"/>
</dbReference>
<gene>
    <name evidence="2" type="ORF">ACFFLS_06780</name>
</gene>
<evidence type="ECO:0000259" key="1">
    <source>
        <dbReference type="Pfam" id="PF00535"/>
    </source>
</evidence>
<proteinExistence type="predicted"/>
<dbReference type="InterPro" id="IPR050834">
    <property type="entry name" value="Glycosyltransf_2"/>
</dbReference>
<sequence>MLSVLIPVYNYDVTKLVAAIHNQCLESKIDFEIICIDDKSEKFVSENQKITAYNHASYQILNENIGRSAIRNLLAKKAVYENLLFLDADIAPVSTNFISKYISEINETQRVIYGGILYENKKPSSENLLRWIYGKKREALQVSERIKNPSRLALVSNLVIKKEIVCRFPFDESIIKYGYEDLLFFSVLKANHIEIIHVENPVYHLNLETSKVFLAKTKTALENLVFLSDSNKITKDQSKIKASFLLLKKLRLVSFFVFLFKKTEMKIEKNLTSESPSLFLFDLYKLGYYCTLKTI</sequence>
<evidence type="ECO:0000313" key="3">
    <source>
        <dbReference type="Proteomes" id="UP001589734"/>
    </source>
</evidence>
<dbReference type="SUPFAM" id="SSF53448">
    <property type="entry name" value="Nucleotide-diphospho-sugar transferases"/>
    <property type="match status" value="1"/>
</dbReference>
<dbReference type="CDD" id="cd00761">
    <property type="entry name" value="Glyco_tranf_GTA_type"/>
    <property type="match status" value="1"/>
</dbReference>
<feature type="domain" description="Glycosyltransferase 2-like" evidence="1">
    <location>
        <begin position="3"/>
        <end position="135"/>
    </location>
</feature>
<evidence type="ECO:0000313" key="2">
    <source>
        <dbReference type="EMBL" id="MFC0076736.1"/>
    </source>
</evidence>
<dbReference type="PANTHER" id="PTHR43685:SF2">
    <property type="entry name" value="GLYCOSYLTRANSFERASE 2-LIKE DOMAIN-CONTAINING PROTEIN"/>
    <property type="match status" value="1"/>
</dbReference>
<name>A0ABV6BQ27_9FLAO</name>
<comment type="caution">
    <text evidence="2">The sequence shown here is derived from an EMBL/GenBank/DDBJ whole genome shotgun (WGS) entry which is preliminary data.</text>
</comment>
<dbReference type="Pfam" id="PF00535">
    <property type="entry name" value="Glycos_transf_2"/>
    <property type="match status" value="1"/>
</dbReference>
<dbReference type="PANTHER" id="PTHR43685">
    <property type="entry name" value="GLYCOSYLTRANSFERASE"/>
    <property type="match status" value="1"/>
</dbReference>
<protein>
    <submittedName>
        <fullName evidence="2">Glycosyltransferase family 2 protein</fullName>
    </submittedName>
</protein>
<dbReference type="InterPro" id="IPR029044">
    <property type="entry name" value="Nucleotide-diphossugar_trans"/>
</dbReference>
<dbReference type="Proteomes" id="UP001589734">
    <property type="component" value="Unassembled WGS sequence"/>
</dbReference>
<reference evidence="2 3" key="1">
    <citation type="submission" date="2024-09" db="EMBL/GenBank/DDBJ databases">
        <authorList>
            <person name="Sun Q."/>
            <person name="Mori K."/>
        </authorList>
    </citation>
    <scope>NUCLEOTIDE SEQUENCE [LARGE SCALE GENOMIC DNA]</scope>
    <source>
        <strain evidence="2 3">CGMCC 1.12926</strain>
    </source>
</reference>
<dbReference type="Gene3D" id="3.90.550.10">
    <property type="entry name" value="Spore Coat Polysaccharide Biosynthesis Protein SpsA, Chain A"/>
    <property type="match status" value="1"/>
</dbReference>
<dbReference type="RefSeq" id="WP_379685774.1">
    <property type="nucleotide sequence ID" value="NZ_JBHLYW010000007.1"/>
</dbReference>
<keyword evidence="3" id="KW-1185">Reference proteome</keyword>
<organism evidence="2 3">
    <name type="scientific">Flavobacterium procerum</name>
    <dbReference type="NCBI Taxonomy" id="1455569"/>
    <lineage>
        <taxon>Bacteria</taxon>
        <taxon>Pseudomonadati</taxon>
        <taxon>Bacteroidota</taxon>
        <taxon>Flavobacteriia</taxon>
        <taxon>Flavobacteriales</taxon>
        <taxon>Flavobacteriaceae</taxon>
        <taxon>Flavobacterium</taxon>
    </lineage>
</organism>